<feature type="compositionally biased region" description="Acidic residues" evidence="1">
    <location>
        <begin position="107"/>
        <end position="116"/>
    </location>
</feature>
<reference evidence="2" key="1">
    <citation type="submission" date="2020-09" db="EMBL/GenBank/DDBJ databases">
        <authorList>
            <person name="Kikuchi T."/>
        </authorList>
    </citation>
    <scope>NUCLEOTIDE SEQUENCE</scope>
    <source>
        <strain evidence="2">SH1</strain>
    </source>
</reference>
<feature type="compositionally biased region" description="Basic and acidic residues" evidence="1">
    <location>
        <begin position="117"/>
        <end position="135"/>
    </location>
</feature>
<name>A0A811LRQ3_9BILA</name>
<dbReference type="Proteomes" id="UP000783686">
    <property type="component" value="Unassembled WGS sequence"/>
</dbReference>
<gene>
    <name evidence="2" type="ORF">BOKJ2_LOCUS14087</name>
</gene>
<comment type="caution">
    <text evidence="2">The sequence shown here is derived from an EMBL/GenBank/DDBJ whole genome shotgun (WGS) entry which is preliminary data.</text>
</comment>
<evidence type="ECO:0000313" key="3">
    <source>
        <dbReference type="Proteomes" id="UP000614601"/>
    </source>
</evidence>
<dbReference type="EMBL" id="CAJFDH010000006">
    <property type="protein sequence ID" value="CAD5230341.1"/>
    <property type="molecule type" value="Genomic_DNA"/>
</dbReference>
<dbReference type="OrthoDB" id="10602299at2759"/>
<proteinExistence type="predicted"/>
<protein>
    <submittedName>
        <fullName evidence="2">Uncharacterized protein</fullName>
    </submittedName>
</protein>
<accession>A0A811LRQ3</accession>
<keyword evidence="3" id="KW-1185">Reference proteome</keyword>
<sequence>MSSEEEVPYLGCRAFSYGMQLISNWFARLFGHEIDNHTSLPTQNEDIWSIKTDQIKELVSPKVTVRLSANAKIAKDKEAYTDVKKKQENLLPEKAESQFCLNSSSSECEEDEDVVVENEKPRHESDFSDIDLQSR</sequence>
<dbReference type="EMBL" id="CAJFCW020000006">
    <property type="protein sequence ID" value="CAG9127706.1"/>
    <property type="molecule type" value="Genomic_DNA"/>
</dbReference>
<dbReference type="AlphaFoldDB" id="A0A811LRQ3"/>
<evidence type="ECO:0000256" key="1">
    <source>
        <dbReference type="SAM" id="MobiDB-lite"/>
    </source>
</evidence>
<feature type="region of interest" description="Disordered" evidence="1">
    <location>
        <begin position="102"/>
        <end position="135"/>
    </location>
</feature>
<organism evidence="2 3">
    <name type="scientific">Bursaphelenchus okinawaensis</name>
    <dbReference type="NCBI Taxonomy" id="465554"/>
    <lineage>
        <taxon>Eukaryota</taxon>
        <taxon>Metazoa</taxon>
        <taxon>Ecdysozoa</taxon>
        <taxon>Nematoda</taxon>
        <taxon>Chromadorea</taxon>
        <taxon>Rhabditida</taxon>
        <taxon>Tylenchina</taxon>
        <taxon>Tylenchomorpha</taxon>
        <taxon>Aphelenchoidea</taxon>
        <taxon>Aphelenchoididae</taxon>
        <taxon>Bursaphelenchus</taxon>
    </lineage>
</organism>
<evidence type="ECO:0000313" key="2">
    <source>
        <dbReference type="EMBL" id="CAD5230341.1"/>
    </source>
</evidence>
<dbReference type="Proteomes" id="UP000614601">
    <property type="component" value="Unassembled WGS sequence"/>
</dbReference>